<dbReference type="HOGENOM" id="CLU_051791_0_0_2"/>
<feature type="domain" description="Type II secretion system protein GspF" evidence="8">
    <location>
        <begin position="524"/>
        <end position="649"/>
    </location>
</feature>
<dbReference type="STRING" id="679901.Mzhil_0442"/>
<feature type="transmembrane region" description="Helical" evidence="7">
    <location>
        <begin position="628"/>
        <end position="649"/>
    </location>
</feature>
<evidence type="ECO:0000256" key="7">
    <source>
        <dbReference type="SAM" id="Phobius"/>
    </source>
</evidence>
<dbReference type="Gene3D" id="1.20.81.30">
    <property type="entry name" value="Type II secretion system (T2SS), domain F"/>
    <property type="match status" value="1"/>
</dbReference>
<feature type="domain" description="Type II secretion system protein GspF" evidence="8">
    <location>
        <begin position="214"/>
        <end position="340"/>
    </location>
</feature>
<evidence type="ECO:0000256" key="5">
    <source>
        <dbReference type="ARBA" id="ARBA00023136"/>
    </source>
</evidence>
<dbReference type="PANTHER" id="PTHR35402:SF1">
    <property type="entry name" value="TYPE II SECRETION SYSTEM PROTEIN GSPF DOMAIN-CONTAINING PROTEIN"/>
    <property type="match status" value="1"/>
</dbReference>
<comment type="subcellular location">
    <subcellularLocation>
        <location evidence="1">Cell membrane</location>
        <topology evidence="1">Multi-pass membrane protein</topology>
    </subcellularLocation>
</comment>
<evidence type="ECO:0000256" key="6">
    <source>
        <dbReference type="SAM" id="MobiDB-lite"/>
    </source>
</evidence>
<sequence>MVSVKKTNSVRTNENGEEDTDQYQSGPVHGDEHPDMHDDKLHEDKIREKRSNFLNKNIDKLDELAIKARIFFNLSKQIPFILLGNRIKNQGGRYESLQVKLRQARIPISYEMYISNAIFYSALSALVGALSGIFLAYTLIYLIGIPENITNLAFGPSVAWILEYRDIIIAFFVIITLTVIFTGIIYTLFMMYPAFLAGERKTKIDTQIPYAVTFMYSQSKGGMNIIEVFRELAKSERTYGEVSKEVDTIIRDIDYFGHDLRTAIKNSIEITPSARFQDLMYNLLTVIDAGGSIPRYFQDKSEQYLQQSSNDQKGFLETLGLLAESYVTAFVAGPLFIIIVGVMMAVMGSGTQVMIYALIYAILPIGSLMFIVMISIITPGEEGEPSLLETSKIENENSHLVEKKCKEENRYVENSEKYSEKTEQIEKFEKSKKILYLRSLIHNPLRPMLERPMISLALTFPIAFLIIAVPFAINAEHLYTTSDMVTFLDDKIVLAAYITIVPLAVFHEIKSRRMKKFEKNLPDFLKKLASANETGMTLKDSIKMIVKSNPKSMGGEINRIWNDIIWGISINDAMIRFANRTKTRLVARSVTLITKAVESSSDIGEVLMVAARDASSEQSMKDERSMGMMIYIVIIYIAFFVFVGVIYVVSTTFLAEMAAAGEKMAATGNQAGFLGTFDLDSYIQLFKHAAIIQGFSSGLMAGAMGEGSVMSGLKHAIVMMTIGYLLFTMFM</sequence>
<dbReference type="GO" id="GO:0005886">
    <property type="term" value="C:plasma membrane"/>
    <property type="evidence" value="ECO:0007669"/>
    <property type="project" value="UniProtKB-SubCell"/>
</dbReference>
<dbReference type="InterPro" id="IPR056569">
    <property type="entry name" value="ArlJ-like"/>
</dbReference>
<feature type="transmembrane region" description="Helical" evidence="7">
    <location>
        <begin position="492"/>
        <end position="509"/>
    </location>
</feature>
<evidence type="ECO:0000256" key="3">
    <source>
        <dbReference type="ARBA" id="ARBA00022692"/>
    </source>
</evidence>
<evidence type="ECO:0000256" key="1">
    <source>
        <dbReference type="ARBA" id="ARBA00004651"/>
    </source>
</evidence>
<feature type="compositionally biased region" description="Basic and acidic residues" evidence="6">
    <location>
        <begin position="29"/>
        <end position="38"/>
    </location>
</feature>
<dbReference type="Pfam" id="PF00482">
    <property type="entry name" value="T2SSF"/>
    <property type="match status" value="2"/>
</dbReference>
<reference evidence="9 10" key="1">
    <citation type="submission" date="2010-07" db="EMBL/GenBank/DDBJ databases">
        <title>The complete genome of Methanosalsum zhilinae DSM 4017.</title>
        <authorList>
            <consortium name="US DOE Joint Genome Institute (JGI-PGF)"/>
            <person name="Lucas S."/>
            <person name="Copeland A."/>
            <person name="Lapidus A."/>
            <person name="Glavina del Rio T."/>
            <person name="Dalin E."/>
            <person name="Tice H."/>
            <person name="Bruce D."/>
            <person name="Goodwin L."/>
            <person name="Pitluck S."/>
            <person name="Kyrpides N."/>
            <person name="Mavromatis K."/>
            <person name="Ovchinnikova G."/>
            <person name="Daligault H."/>
            <person name="Detter J.C."/>
            <person name="Han C."/>
            <person name="Tapia R."/>
            <person name="Larimer F."/>
            <person name="Land M."/>
            <person name="Hauser L."/>
            <person name="Markowitz V."/>
            <person name="Cheng J.-F."/>
            <person name="Hugenholtz P."/>
            <person name="Woyke T."/>
            <person name="Wu D."/>
            <person name="Spring S."/>
            <person name="Schueler E."/>
            <person name="Brambilla E."/>
            <person name="Klenk H.-P."/>
            <person name="Eisen J.A."/>
        </authorList>
    </citation>
    <scope>NUCLEOTIDE SEQUENCE [LARGE SCALE GENOMIC DNA]</scope>
    <source>
        <strain evidence="10">DSM 4017 / NBRC 107636 / OCM 62 / WeN5</strain>
    </source>
</reference>
<feature type="transmembrane region" description="Helical" evidence="7">
    <location>
        <begin position="117"/>
        <end position="143"/>
    </location>
</feature>
<evidence type="ECO:0000313" key="10">
    <source>
        <dbReference type="Proteomes" id="UP000006622"/>
    </source>
</evidence>
<keyword evidence="3 7" id="KW-0812">Transmembrane</keyword>
<gene>
    <name evidence="9" type="ordered locus">Mzhil_0442</name>
</gene>
<accession>F7XPP7</accession>
<feature type="transmembrane region" description="Helical" evidence="7">
    <location>
        <begin position="453"/>
        <end position="472"/>
    </location>
</feature>
<feature type="region of interest" description="Disordered" evidence="6">
    <location>
        <begin position="1"/>
        <end position="38"/>
    </location>
</feature>
<evidence type="ECO:0000259" key="8">
    <source>
        <dbReference type="Pfam" id="PF00482"/>
    </source>
</evidence>
<dbReference type="Proteomes" id="UP000006622">
    <property type="component" value="Chromosome"/>
</dbReference>
<evidence type="ECO:0000256" key="2">
    <source>
        <dbReference type="ARBA" id="ARBA00022475"/>
    </source>
</evidence>
<protein>
    <submittedName>
        <fullName evidence="9">Type II secretion system F domain protein</fullName>
    </submittedName>
</protein>
<proteinExistence type="predicted"/>
<feature type="compositionally biased region" description="Polar residues" evidence="6">
    <location>
        <begin position="1"/>
        <end position="13"/>
    </location>
</feature>
<dbReference type="AlphaFoldDB" id="F7XPP7"/>
<evidence type="ECO:0000313" key="9">
    <source>
        <dbReference type="EMBL" id="AEH60317.1"/>
    </source>
</evidence>
<dbReference type="InterPro" id="IPR042094">
    <property type="entry name" value="T2SS_GspF_sf"/>
</dbReference>
<name>F7XPP7_METZD</name>
<keyword evidence="10" id="KW-1185">Reference proteome</keyword>
<dbReference type="InterPro" id="IPR018076">
    <property type="entry name" value="T2SS_GspF_dom"/>
</dbReference>
<keyword evidence="2" id="KW-1003">Cell membrane</keyword>
<dbReference type="EMBL" id="CP002101">
    <property type="protein sequence ID" value="AEH60317.1"/>
    <property type="molecule type" value="Genomic_DNA"/>
</dbReference>
<keyword evidence="5 7" id="KW-0472">Membrane</keyword>
<feature type="transmembrane region" description="Helical" evidence="7">
    <location>
        <begin position="167"/>
        <end position="192"/>
    </location>
</feature>
<dbReference type="PANTHER" id="PTHR35402">
    <property type="entry name" value="INTEGRAL MEMBRANE PROTEIN-RELATED"/>
    <property type="match status" value="1"/>
</dbReference>
<keyword evidence="4 7" id="KW-1133">Transmembrane helix</keyword>
<dbReference type="KEGG" id="mzh:Mzhil_0442"/>
<evidence type="ECO:0000256" key="4">
    <source>
        <dbReference type="ARBA" id="ARBA00022989"/>
    </source>
</evidence>
<organism evidence="9 10">
    <name type="scientific">Methanosalsum zhilinae (strain DSM 4017 / NBRC 107636 / OCM 62 / WeN5)</name>
    <name type="common">Methanohalophilus zhilinae</name>
    <dbReference type="NCBI Taxonomy" id="679901"/>
    <lineage>
        <taxon>Archaea</taxon>
        <taxon>Methanobacteriati</taxon>
        <taxon>Methanobacteriota</taxon>
        <taxon>Stenosarchaea group</taxon>
        <taxon>Methanomicrobia</taxon>
        <taxon>Methanosarcinales</taxon>
        <taxon>Methanosarcinaceae</taxon>
        <taxon>Methanosalsum</taxon>
    </lineage>
</organism>
<feature type="transmembrane region" description="Helical" evidence="7">
    <location>
        <begin position="353"/>
        <end position="377"/>
    </location>
</feature>
<feature type="transmembrane region" description="Helical" evidence="7">
    <location>
        <begin position="712"/>
        <end position="730"/>
    </location>
</feature>
<feature type="transmembrane region" description="Helical" evidence="7">
    <location>
        <begin position="326"/>
        <end position="347"/>
    </location>
</feature>